<comment type="caution">
    <text evidence="2">The sequence shown here is derived from an EMBL/GenBank/DDBJ whole genome shotgun (WGS) entry which is preliminary data.</text>
</comment>
<evidence type="ECO:0000313" key="2">
    <source>
        <dbReference type="EMBL" id="CAE7266432.1"/>
    </source>
</evidence>
<evidence type="ECO:0000313" key="3">
    <source>
        <dbReference type="Proteomes" id="UP000601435"/>
    </source>
</evidence>
<reference evidence="2" key="1">
    <citation type="submission" date="2021-02" db="EMBL/GenBank/DDBJ databases">
        <authorList>
            <person name="Dougan E. K."/>
            <person name="Rhodes N."/>
            <person name="Thang M."/>
            <person name="Chan C."/>
        </authorList>
    </citation>
    <scope>NUCLEOTIDE SEQUENCE</scope>
</reference>
<dbReference type="OrthoDB" id="406422at2759"/>
<organism evidence="2 3">
    <name type="scientific">Symbiodinium necroappetens</name>
    <dbReference type="NCBI Taxonomy" id="1628268"/>
    <lineage>
        <taxon>Eukaryota</taxon>
        <taxon>Sar</taxon>
        <taxon>Alveolata</taxon>
        <taxon>Dinophyceae</taxon>
        <taxon>Suessiales</taxon>
        <taxon>Symbiodiniaceae</taxon>
        <taxon>Symbiodinium</taxon>
    </lineage>
</organism>
<accession>A0A812MFA2</accession>
<sequence length="167" mass="18776">MHPDKFRGLALLKALMALPTFSRDRSVREQIHGLERVADEYQRATGRQPGEDVMLGTLVRCLPNAIKQHVQLQMADTSTYQSVRDYVLGYELTTTSWTPAKMHQAFGVVPMPSTADQGPVPMEVDALQKKAKGKGKQQNTTTAATWQRQGQRWQASERQRPRQTAEG</sequence>
<keyword evidence="3" id="KW-1185">Reference proteome</keyword>
<feature type="compositionally biased region" description="Polar residues" evidence="1">
    <location>
        <begin position="144"/>
        <end position="154"/>
    </location>
</feature>
<dbReference type="EMBL" id="CAJNJA010011096">
    <property type="protein sequence ID" value="CAE7266432.1"/>
    <property type="molecule type" value="Genomic_DNA"/>
</dbReference>
<feature type="region of interest" description="Disordered" evidence="1">
    <location>
        <begin position="128"/>
        <end position="167"/>
    </location>
</feature>
<dbReference type="Proteomes" id="UP000601435">
    <property type="component" value="Unassembled WGS sequence"/>
</dbReference>
<protein>
    <submittedName>
        <fullName evidence="2">Uncharacterized protein</fullName>
    </submittedName>
</protein>
<gene>
    <name evidence="2" type="ORF">SNEC2469_LOCUS6278</name>
</gene>
<dbReference type="AlphaFoldDB" id="A0A812MFA2"/>
<feature type="compositionally biased region" description="Basic and acidic residues" evidence="1">
    <location>
        <begin position="155"/>
        <end position="167"/>
    </location>
</feature>
<name>A0A812MFA2_9DINO</name>
<proteinExistence type="predicted"/>
<evidence type="ECO:0000256" key="1">
    <source>
        <dbReference type="SAM" id="MobiDB-lite"/>
    </source>
</evidence>